<dbReference type="PIRSF" id="PIRSF028788">
    <property type="entry name" value="TfoX_Sxy"/>
    <property type="match status" value="1"/>
</dbReference>
<feature type="domain" description="TfoX C-terminal" evidence="2">
    <location>
        <begin position="129"/>
        <end position="208"/>
    </location>
</feature>
<evidence type="ECO:0000259" key="1">
    <source>
        <dbReference type="Pfam" id="PF04993"/>
    </source>
</evidence>
<evidence type="ECO:0000313" key="6">
    <source>
        <dbReference type="Proteomes" id="UP000293465"/>
    </source>
</evidence>
<dbReference type="InterPro" id="IPR007076">
    <property type="entry name" value="TfoX_N"/>
</dbReference>
<evidence type="ECO:0000313" key="3">
    <source>
        <dbReference type="EMBL" id="RYU47262.1"/>
    </source>
</evidence>
<dbReference type="Proteomes" id="UP000293465">
    <property type="component" value="Unassembled WGS sequence"/>
</dbReference>
<dbReference type="GO" id="GO:0030420">
    <property type="term" value="P:establishment of competence for transformation"/>
    <property type="evidence" value="ECO:0007669"/>
    <property type="project" value="InterPro"/>
</dbReference>
<dbReference type="SUPFAM" id="SSF159894">
    <property type="entry name" value="YgaC/TfoX-N like"/>
    <property type="match status" value="1"/>
</dbReference>
<accession>A0A4Q5KSP7</accession>
<dbReference type="Proteomes" id="UP000294063">
    <property type="component" value="Unassembled WGS sequence"/>
</dbReference>
<evidence type="ECO:0000313" key="7">
    <source>
        <dbReference type="Proteomes" id="UP000294063"/>
    </source>
</evidence>
<evidence type="ECO:0000313" key="4">
    <source>
        <dbReference type="EMBL" id="RYU49307.1"/>
    </source>
</evidence>
<feature type="domain" description="TfoX N-terminal" evidence="1">
    <location>
        <begin position="27"/>
        <end position="115"/>
    </location>
</feature>
<name>A0A4Q5KSP7_9GAMM</name>
<dbReference type="EMBL" id="SEZK01000034">
    <property type="protein sequence ID" value="RYU49307.1"/>
    <property type="molecule type" value="Genomic_DNA"/>
</dbReference>
<keyword evidence="8" id="KW-1185">Reference proteome</keyword>
<protein>
    <submittedName>
        <fullName evidence="4">TfoX/Sxy family DNA transformation protein</fullName>
    </submittedName>
</protein>
<reference evidence="6 7" key="1">
    <citation type="submission" date="2019-02" db="EMBL/GenBank/DDBJ databases">
        <title>Genome sequences of Aliivibrio finisterrensis strains from farmed Atlantic salmon.</title>
        <authorList>
            <person name="Bowman J.P."/>
        </authorList>
    </citation>
    <scope>NUCLEOTIDE SEQUENCE [LARGE SCALE GENOMIC DNA]</scope>
    <source>
        <strain evidence="5 8">A21</strain>
        <strain evidence="3 6">A32</strain>
        <strain evidence="4 7">A46</strain>
    </source>
</reference>
<proteinExistence type="predicted"/>
<dbReference type="Proteomes" id="UP000294166">
    <property type="component" value="Unassembled WGS sequence"/>
</dbReference>
<dbReference type="GeneID" id="56274579"/>
<comment type="caution">
    <text evidence="4">The sequence shown here is derived from an EMBL/GenBank/DDBJ whole genome shotgun (WGS) entry which is preliminary data.</text>
</comment>
<dbReference type="InterPro" id="IPR047525">
    <property type="entry name" value="TfoX-like"/>
</dbReference>
<sequence length="209" mass="23982">MTGTGVAKFKIKEIEMNHLEERFFNFVKKLGRFNKRSMFGGVGLFTDDAMFSLVTEGRLYVRGGGEVDNTFEKLGCERFKHVKKTTIATVNYFDVSDLFEKNSALLMEIIQETMENSRLEREFKKSKENRRLRDLPNMQLTLERMVKKAGVPDVSSFFEIGAVDVFKKVNTTYGGDVDVKLLWKFAGAESGVHWTLLQEPMKKALLQQV</sequence>
<evidence type="ECO:0000259" key="2">
    <source>
        <dbReference type="Pfam" id="PF04994"/>
    </source>
</evidence>
<dbReference type="AlphaFoldDB" id="A0A4Q5KSP7"/>
<dbReference type="Pfam" id="PF04993">
    <property type="entry name" value="TfoX_N"/>
    <property type="match status" value="1"/>
</dbReference>
<evidence type="ECO:0000313" key="8">
    <source>
        <dbReference type="Proteomes" id="UP000294166"/>
    </source>
</evidence>
<evidence type="ECO:0000313" key="5">
    <source>
        <dbReference type="EMBL" id="RYU59895.1"/>
    </source>
</evidence>
<dbReference type="Pfam" id="PF04994">
    <property type="entry name" value="TfoX_C"/>
    <property type="match status" value="1"/>
</dbReference>
<dbReference type="PANTHER" id="PTHR36121">
    <property type="entry name" value="PROTEIN SXY"/>
    <property type="match status" value="1"/>
</dbReference>
<dbReference type="EMBL" id="SEZN01000059">
    <property type="protein sequence ID" value="RYU59895.1"/>
    <property type="molecule type" value="Genomic_DNA"/>
</dbReference>
<dbReference type="Gene3D" id="1.10.150.20">
    <property type="entry name" value="5' to 3' exonuclease, C-terminal subdomain"/>
    <property type="match status" value="1"/>
</dbReference>
<dbReference type="InterPro" id="IPR007077">
    <property type="entry name" value="TfoX_C"/>
</dbReference>
<dbReference type="Gene3D" id="3.30.1460.30">
    <property type="entry name" value="YgaC/TfoX-N like chaperone"/>
    <property type="match status" value="1"/>
</dbReference>
<organism evidence="4 7">
    <name type="scientific">Aliivibrio finisterrensis</name>
    <dbReference type="NCBI Taxonomy" id="511998"/>
    <lineage>
        <taxon>Bacteria</taxon>
        <taxon>Pseudomonadati</taxon>
        <taxon>Pseudomonadota</taxon>
        <taxon>Gammaproteobacteria</taxon>
        <taxon>Vibrionales</taxon>
        <taxon>Vibrionaceae</taxon>
        <taxon>Aliivibrio</taxon>
    </lineage>
</organism>
<dbReference type="InterPro" id="IPR026256">
    <property type="entry name" value="TfoX-like_gammaprotbact"/>
</dbReference>
<dbReference type="RefSeq" id="WP_130049051.1">
    <property type="nucleotide sequence ID" value="NZ_SEZJ01000004.1"/>
</dbReference>
<dbReference type="OrthoDB" id="4225809at2"/>
<dbReference type="PANTHER" id="PTHR36121:SF1">
    <property type="entry name" value="PROTEIN SXY"/>
    <property type="match status" value="1"/>
</dbReference>
<dbReference type="EMBL" id="SEZJ01000004">
    <property type="protein sequence ID" value="RYU47262.1"/>
    <property type="molecule type" value="Genomic_DNA"/>
</dbReference>
<gene>
    <name evidence="3" type="ORF">ERW49_05960</name>
    <name evidence="5" type="ORF">ERW53_19610</name>
    <name evidence="4" type="ORF">ERW57_15795</name>
</gene>